<dbReference type="AlphaFoldDB" id="A0ABD2HRU4"/>
<proteinExistence type="predicted"/>
<evidence type="ECO:0000256" key="1">
    <source>
        <dbReference type="SAM" id="MobiDB-lite"/>
    </source>
</evidence>
<feature type="region of interest" description="Disordered" evidence="1">
    <location>
        <begin position="422"/>
        <end position="449"/>
    </location>
</feature>
<evidence type="ECO:0000313" key="2">
    <source>
        <dbReference type="EMBL" id="KAL3067907.1"/>
    </source>
</evidence>
<gene>
    <name evidence="2" type="ORF">niasHS_016496</name>
</gene>
<dbReference type="EMBL" id="JBICCN010000457">
    <property type="protein sequence ID" value="KAL3067907.1"/>
    <property type="molecule type" value="Genomic_DNA"/>
</dbReference>
<sequence>MMMTTTAPAMTTSTTPQQQHHHHHHHHQQQQQQSIFARLSASIGHHSQSEQKLARMRAAYSCANEGGTASASASASAKIQKAGLKLSSDTSNSLPSLPIERNSAGTGDTNNDSSSRRASAVANCLPSPSIMELAKSAGLLSLNPSDLVFESSVLGIAYYDFVLSVSEVEYAPAPSAAEHEQQKNEKSPNKKALAKRRVHETGSAPLDRTPTIGGAGANVAPIQRKRGQTMEKEKGGGRSLVAMLQKQRTEMQLVNNKSNNTKPSSLLPSFEKGSMSEIQEKCEIEEAEKNSSNTTTRTPSKSPSTERKNNDKNNNTLYRIFLAKFDAHTNVQWFESVLVPRELLERNGIPVSELSLLTMGILVWRCTLNNARLLCLVNGMQKEQMHEDGNSTAASFEALKRAASKYKCMHHVLTIGQRRPSVASTHSSCSSSSRRSSSASVTRSQTQQETGMRLRILMCQSRCELPEVPPQAIRETKFLLCPSSNPLLCLCFPLT</sequence>
<feature type="region of interest" description="Disordered" evidence="1">
    <location>
        <begin position="85"/>
        <end position="119"/>
    </location>
</feature>
<feature type="region of interest" description="Disordered" evidence="1">
    <location>
        <begin position="1"/>
        <end position="34"/>
    </location>
</feature>
<feature type="compositionally biased region" description="Basic residues" evidence="1">
    <location>
        <begin position="19"/>
        <end position="28"/>
    </location>
</feature>
<feature type="compositionally biased region" description="Polar residues" evidence="1">
    <location>
        <begin position="103"/>
        <end position="117"/>
    </location>
</feature>
<evidence type="ECO:0000313" key="3">
    <source>
        <dbReference type="Proteomes" id="UP001620645"/>
    </source>
</evidence>
<protein>
    <submittedName>
        <fullName evidence="2">Uncharacterized protein</fullName>
    </submittedName>
</protein>
<feature type="compositionally biased region" description="Low complexity" evidence="1">
    <location>
        <begin position="422"/>
        <end position="444"/>
    </location>
</feature>
<name>A0ABD2HRU4_HETSC</name>
<organism evidence="2 3">
    <name type="scientific">Heterodera schachtii</name>
    <name type="common">Sugarbeet cyst nematode worm</name>
    <name type="synonym">Tylenchus schachtii</name>
    <dbReference type="NCBI Taxonomy" id="97005"/>
    <lineage>
        <taxon>Eukaryota</taxon>
        <taxon>Metazoa</taxon>
        <taxon>Ecdysozoa</taxon>
        <taxon>Nematoda</taxon>
        <taxon>Chromadorea</taxon>
        <taxon>Rhabditida</taxon>
        <taxon>Tylenchina</taxon>
        <taxon>Tylenchomorpha</taxon>
        <taxon>Tylenchoidea</taxon>
        <taxon>Heteroderidae</taxon>
        <taxon>Heteroderinae</taxon>
        <taxon>Heterodera</taxon>
    </lineage>
</organism>
<feature type="compositionally biased region" description="Low complexity" evidence="1">
    <location>
        <begin position="290"/>
        <end position="303"/>
    </location>
</feature>
<keyword evidence="3" id="KW-1185">Reference proteome</keyword>
<feature type="region of interest" description="Disordered" evidence="1">
    <location>
        <begin position="285"/>
        <end position="312"/>
    </location>
</feature>
<reference evidence="2 3" key="1">
    <citation type="submission" date="2024-10" db="EMBL/GenBank/DDBJ databases">
        <authorList>
            <person name="Kim D."/>
        </authorList>
    </citation>
    <scope>NUCLEOTIDE SEQUENCE [LARGE SCALE GENOMIC DNA]</scope>
    <source>
        <strain evidence="2">Taebaek</strain>
    </source>
</reference>
<feature type="region of interest" description="Disordered" evidence="1">
    <location>
        <begin position="174"/>
        <end position="237"/>
    </location>
</feature>
<accession>A0ABD2HRU4</accession>
<comment type="caution">
    <text evidence="2">The sequence shown here is derived from an EMBL/GenBank/DDBJ whole genome shotgun (WGS) entry which is preliminary data.</text>
</comment>
<dbReference type="Proteomes" id="UP001620645">
    <property type="component" value="Unassembled WGS sequence"/>
</dbReference>
<feature type="compositionally biased region" description="Basic and acidic residues" evidence="1">
    <location>
        <begin position="177"/>
        <end position="188"/>
    </location>
</feature>
<feature type="compositionally biased region" description="Low complexity" evidence="1">
    <location>
        <begin position="1"/>
        <end position="18"/>
    </location>
</feature>